<dbReference type="InterPro" id="IPR027417">
    <property type="entry name" value="P-loop_NTPase"/>
</dbReference>
<dbReference type="Gene3D" id="3.40.50.300">
    <property type="entry name" value="P-loop containing nucleotide triphosphate hydrolases"/>
    <property type="match status" value="2"/>
</dbReference>
<dbReference type="InterPro" id="IPR038729">
    <property type="entry name" value="Rad50/SbcC_AAA"/>
</dbReference>
<dbReference type="GO" id="GO:0006302">
    <property type="term" value="P:double-strand break repair"/>
    <property type="evidence" value="ECO:0007669"/>
    <property type="project" value="InterPro"/>
</dbReference>
<keyword evidence="4" id="KW-0175">Coiled coil</keyword>
<evidence type="ECO:0000256" key="2">
    <source>
        <dbReference type="ARBA" id="ARBA00011322"/>
    </source>
</evidence>
<dbReference type="Proteomes" id="UP000277597">
    <property type="component" value="Unassembled WGS sequence"/>
</dbReference>
<evidence type="ECO:0000313" key="7">
    <source>
        <dbReference type="Proteomes" id="UP000277597"/>
    </source>
</evidence>
<feature type="domain" description="Rad50/SbcC-type AAA" evidence="5">
    <location>
        <begin position="5"/>
        <end position="229"/>
    </location>
</feature>
<sequence>MKIKKILLYNFKNFRQKTIIDFSKDITFLVGPNGFGKTTIFDAIELGLTGNLSRINKVTAENIVYNKPFFQNEIGQPVIIKLWLEKMNGDQLLIVRKLVNSSTDRRNIFAPLKSASQFKLFRQVEVSETDFSSIDNTSLEKITQSSIDAFLGINGKYEIEKIFNLFNYIQQEETTFFLKQTEQERGDSLSFLVKTDKVEKKIEKINTVTNVIRRKISNFKGQLQNLKQQELSDTPYHRLFNHREFAFDAETPFSIVNLDQLLTYQNTLQNIINFKKNFSIEEYNRKTERDKRKKDIAGDTAIKQALYFSMLSPNILKSSFQWLWEKYSLDNPILFEYVLLENYLQSYESVVHDYNRRKQLNIYLTNLSADITEMTEQSITYTQNDRLSGDFELLKIQVVKFQSLRNNASQVDKNLSELRQLRSNLGNKFDELRHRHIDGNKCPFCNSQFQTFEELKQAYYSYKNYLTEISSQNSLQLQEAQLLLNELIQQLKQKIIDEINSLSTDVDKNLLDRLQELKNLHQSYSQNVEGFKTFIQSYTIIVPYELGRLEFKDYNQQHQLNLQEFQSKLVVDNDVYRLLDINNLENIKRQLGDLREEFSELQFETYQLESSSYSKINMAMIDSRLLELKNAIHSAVDNNYAINENLIADAENIFPTYFQSKVEVLEDTRIGDLENKKLYLDRQHKLVQNQQLQDLSSQIETLRITVERLEEINTIYKEEVKQFKIDIVKKLRIPFFIYSAKMLQNYQQGMGIFLTHKKTTTDEVETTTYESTGNEVKTAKKLTKTIIRFKSDPNNDHDAINQLSTGQLAVVSLAFTLSLNTMFKLSDNLNFLMIDDPVQDMDAMNVLSFIEILRHGIIDKYQIILSTYSDFNALFMGYKFANSNSEVNIKYEKVSDLQG</sequence>
<gene>
    <name evidence="6" type="ORF">EII39_07690</name>
</gene>
<evidence type="ECO:0000313" key="6">
    <source>
        <dbReference type="EMBL" id="RRC91855.1"/>
    </source>
</evidence>
<evidence type="ECO:0000256" key="3">
    <source>
        <dbReference type="ARBA" id="ARBA00013368"/>
    </source>
</evidence>
<dbReference type="GO" id="GO:0016887">
    <property type="term" value="F:ATP hydrolysis activity"/>
    <property type="evidence" value="ECO:0007669"/>
    <property type="project" value="InterPro"/>
</dbReference>
<comment type="similarity">
    <text evidence="1">Belongs to the SMC family. SbcC subfamily.</text>
</comment>
<protein>
    <recommendedName>
        <fullName evidence="3">Nuclease SbcCD subunit C</fullName>
    </recommendedName>
</protein>
<reference evidence="6 7" key="1">
    <citation type="submission" date="2018-11" db="EMBL/GenBank/DDBJ databases">
        <title>Genomes From Bacteria Associated with the Canine Oral Cavity: a Test Case for Automated Genome-Based Taxonomic Assignment.</title>
        <authorList>
            <person name="Coil D.A."/>
            <person name="Jospin G."/>
            <person name="Darling A.E."/>
            <person name="Wallis C."/>
            <person name="Davis I.J."/>
            <person name="Harris S."/>
            <person name="Eisen J.A."/>
            <person name="Holcombe L.J."/>
            <person name="O'Flynn C."/>
        </authorList>
    </citation>
    <scope>NUCLEOTIDE SEQUENCE [LARGE SCALE GENOMIC DNA]</scope>
    <source>
        <strain evidence="6 7">OH953</strain>
    </source>
</reference>
<proteinExistence type="inferred from homology"/>
<accession>A0A3P1S5A5</accession>
<comment type="caution">
    <text evidence="6">The sequence shown here is derived from an EMBL/GenBank/DDBJ whole genome shotgun (WGS) entry which is preliminary data.</text>
</comment>
<dbReference type="Pfam" id="PF13476">
    <property type="entry name" value="AAA_23"/>
    <property type="match status" value="1"/>
</dbReference>
<dbReference type="EMBL" id="RQZI01000007">
    <property type="protein sequence ID" value="RRC91855.1"/>
    <property type="molecule type" value="Genomic_DNA"/>
</dbReference>
<feature type="coiled-coil region" evidence="4">
    <location>
        <begin position="692"/>
        <end position="726"/>
    </location>
</feature>
<dbReference type="PANTHER" id="PTHR32114">
    <property type="entry name" value="ABC TRANSPORTER ABCH.3"/>
    <property type="match status" value="1"/>
</dbReference>
<feature type="coiled-coil region" evidence="4">
    <location>
        <begin position="401"/>
        <end position="435"/>
    </location>
</feature>
<evidence type="ECO:0000256" key="1">
    <source>
        <dbReference type="ARBA" id="ARBA00006930"/>
    </source>
</evidence>
<dbReference type="SUPFAM" id="SSF52540">
    <property type="entry name" value="P-loop containing nucleoside triphosphate hydrolases"/>
    <property type="match status" value="1"/>
</dbReference>
<name>A0A3P1S5A5_STRSA</name>
<dbReference type="RefSeq" id="WP_002911649.1">
    <property type="nucleotide sequence ID" value="NZ_CAXTGR010000012.1"/>
</dbReference>
<evidence type="ECO:0000256" key="4">
    <source>
        <dbReference type="SAM" id="Coils"/>
    </source>
</evidence>
<comment type="subunit">
    <text evidence="2">Heterodimer of SbcC and SbcD.</text>
</comment>
<organism evidence="6 7">
    <name type="scientific">Streptococcus sanguinis</name>
    <dbReference type="NCBI Taxonomy" id="1305"/>
    <lineage>
        <taxon>Bacteria</taxon>
        <taxon>Bacillati</taxon>
        <taxon>Bacillota</taxon>
        <taxon>Bacilli</taxon>
        <taxon>Lactobacillales</taxon>
        <taxon>Streptococcaceae</taxon>
        <taxon>Streptococcus</taxon>
    </lineage>
</organism>
<evidence type="ECO:0000259" key="5">
    <source>
        <dbReference type="Pfam" id="PF13476"/>
    </source>
</evidence>
<dbReference type="PANTHER" id="PTHR32114:SF2">
    <property type="entry name" value="ABC TRANSPORTER ABCH.3"/>
    <property type="match status" value="1"/>
</dbReference>
<dbReference type="AlphaFoldDB" id="A0A3P1S5A5"/>